<dbReference type="Proteomes" id="UP000195918">
    <property type="component" value="Unassembled WGS sequence"/>
</dbReference>
<dbReference type="GO" id="GO:0004849">
    <property type="term" value="F:uridine kinase activity"/>
    <property type="evidence" value="ECO:0007669"/>
    <property type="project" value="UniProtKB-EC"/>
</dbReference>
<proteinExistence type="predicted"/>
<organism evidence="1 2">
    <name type="scientific">Vagococcus fluvialis bH819</name>
    <dbReference type="NCBI Taxonomy" id="1255619"/>
    <lineage>
        <taxon>Bacteria</taxon>
        <taxon>Bacillati</taxon>
        <taxon>Bacillota</taxon>
        <taxon>Bacilli</taxon>
        <taxon>Lactobacillales</taxon>
        <taxon>Enterococcaceae</taxon>
        <taxon>Vagococcus</taxon>
    </lineage>
</organism>
<dbReference type="InterPro" id="IPR027417">
    <property type="entry name" value="P-loop_NTPase"/>
</dbReference>
<protein>
    <submittedName>
        <fullName evidence="1">Possible uridine kinase</fullName>
        <ecNumber evidence="1">2.7.1.48</ecNumber>
    </submittedName>
</protein>
<gene>
    <name evidence="1" type="ORF">FM121_10580</name>
</gene>
<keyword evidence="1" id="KW-0808">Transferase</keyword>
<keyword evidence="2" id="KW-1185">Reference proteome</keyword>
<dbReference type="Gene3D" id="3.40.50.300">
    <property type="entry name" value="P-loop containing nucleotide triphosphate hydrolases"/>
    <property type="match status" value="2"/>
</dbReference>
<keyword evidence="1" id="KW-0418">Kinase</keyword>
<dbReference type="SUPFAM" id="SSF52540">
    <property type="entry name" value="P-loop containing nucleoside triphosphate hydrolases"/>
    <property type="match status" value="1"/>
</dbReference>
<dbReference type="EMBL" id="FWFD01000015">
    <property type="protein sequence ID" value="SLM86529.1"/>
    <property type="molecule type" value="Genomic_DNA"/>
</dbReference>
<dbReference type="RefSeq" id="WP_086952154.1">
    <property type="nucleotide sequence ID" value="NZ_FWFD01000015.1"/>
</dbReference>
<sequence length="178" mass="20432">MEQAQVIVISGVMGSGKTTLTKALSKFFKQSITIEFDNYNIDQLINAPSIDTPIEVAVNQYDISALIIDLKTELFLNHYIFIDFPFGYRHKELAPFIDFTFYIKTPLDICFARKILRDFNSKNGLDMQEWAETYLSFARPLFLNHELFISDSVDSIIDGTLSTKEQIEIVSHFITQSI</sequence>
<reference evidence="2" key="1">
    <citation type="submission" date="2017-02" db="EMBL/GenBank/DDBJ databases">
        <authorList>
            <person name="Dridi B."/>
        </authorList>
    </citation>
    <scope>NUCLEOTIDE SEQUENCE [LARGE SCALE GENOMIC DNA]</scope>
    <source>
        <strain evidence="2">bH819</strain>
    </source>
</reference>
<name>A0A1X6WQH6_9ENTE</name>
<evidence type="ECO:0000313" key="1">
    <source>
        <dbReference type="EMBL" id="SLM86529.1"/>
    </source>
</evidence>
<accession>A0A1X6WQH6</accession>
<dbReference type="EC" id="2.7.1.48" evidence="1"/>
<dbReference type="OrthoDB" id="6291705at2"/>
<evidence type="ECO:0000313" key="2">
    <source>
        <dbReference type="Proteomes" id="UP000195918"/>
    </source>
</evidence>
<dbReference type="AlphaFoldDB" id="A0A1X6WQH6"/>